<keyword evidence="1" id="KW-0732">Signal</keyword>
<evidence type="ECO:0000313" key="2">
    <source>
        <dbReference type="EMBL" id="KAF1926320.1"/>
    </source>
</evidence>
<feature type="signal peptide" evidence="1">
    <location>
        <begin position="1"/>
        <end position="19"/>
    </location>
</feature>
<organism evidence="2 3">
    <name type="scientific">Didymella exigua CBS 183.55</name>
    <dbReference type="NCBI Taxonomy" id="1150837"/>
    <lineage>
        <taxon>Eukaryota</taxon>
        <taxon>Fungi</taxon>
        <taxon>Dikarya</taxon>
        <taxon>Ascomycota</taxon>
        <taxon>Pezizomycotina</taxon>
        <taxon>Dothideomycetes</taxon>
        <taxon>Pleosporomycetidae</taxon>
        <taxon>Pleosporales</taxon>
        <taxon>Pleosporineae</taxon>
        <taxon>Didymellaceae</taxon>
        <taxon>Didymella</taxon>
    </lineage>
</organism>
<dbReference type="RefSeq" id="XP_033446572.1">
    <property type="nucleotide sequence ID" value="XM_033593335.1"/>
</dbReference>
<dbReference type="EMBL" id="ML978978">
    <property type="protein sequence ID" value="KAF1926320.1"/>
    <property type="molecule type" value="Genomic_DNA"/>
</dbReference>
<proteinExistence type="predicted"/>
<dbReference type="AlphaFoldDB" id="A0A6A5RGB6"/>
<reference evidence="2" key="1">
    <citation type="journal article" date="2020" name="Stud. Mycol.">
        <title>101 Dothideomycetes genomes: a test case for predicting lifestyles and emergence of pathogens.</title>
        <authorList>
            <person name="Haridas S."/>
            <person name="Albert R."/>
            <person name="Binder M."/>
            <person name="Bloem J."/>
            <person name="Labutti K."/>
            <person name="Salamov A."/>
            <person name="Andreopoulos B."/>
            <person name="Baker S."/>
            <person name="Barry K."/>
            <person name="Bills G."/>
            <person name="Bluhm B."/>
            <person name="Cannon C."/>
            <person name="Castanera R."/>
            <person name="Culley D."/>
            <person name="Daum C."/>
            <person name="Ezra D."/>
            <person name="Gonzalez J."/>
            <person name="Henrissat B."/>
            <person name="Kuo A."/>
            <person name="Liang C."/>
            <person name="Lipzen A."/>
            <person name="Lutzoni F."/>
            <person name="Magnuson J."/>
            <person name="Mondo S."/>
            <person name="Nolan M."/>
            <person name="Ohm R."/>
            <person name="Pangilinan J."/>
            <person name="Park H.-J."/>
            <person name="Ramirez L."/>
            <person name="Alfaro M."/>
            <person name="Sun H."/>
            <person name="Tritt A."/>
            <person name="Yoshinaga Y."/>
            <person name="Zwiers L.-H."/>
            <person name="Turgeon B."/>
            <person name="Goodwin S."/>
            <person name="Spatafora J."/>
            <person name="Crous P."/>
            <person name="Grigoriev I."/>
        </authorList>
    </citation>
    <scope>NUCLEOTIDE SEQUENCE</scope>
    <source>
        <strain evidence="2">CBS 183.55</strain>
    </source>
</reference>
<dbReference type="GeneID" id="54351003"/>
<feature type="non-terminal residue" evidence="2">
    <location>
        <position position="1"/>
    </location>
</feature>
<sequence>LQLMCCVLAQLQLPWCAVATSKHKPSTNKPSTLYNSRCSRPTTIIFCLF</sequence>
<name>A0A6A5RGB6_9PLEO</name>
<evidence type="ECO:0000256" key="1">
    <source>
        <dbReference type="SAM" id="SignalP"/>
    </source>
</evidence>
<accession>A0A6A5RGB6</accession>
<protein>
    <submittedName>
        <fullName evidence="2">Uncharacterized protein</fullName>
    </submittedName>
</protein>
<feature type="chain" id="PRO_5025616459" evidence="1">
    <location>
        <begin position="20"/>
        <end position="49"/>
    </location>
</feature>
<evidence type="ECO:0000313" key="3">
    <source>
        <dbReference type="Proteomes" id="UP000800082"/>
    </source>
</evidence>
<keyword evidence="3" id="KW-1185">Reference proteome</keyword>
<dbReference type="Proteomes" id="UP000800082">
    <property type="component" value="Unassembled WGS sequence"/>
</dbReference>
<gene>
    <name evidence="2" type="ORF">M421DRAFT_423012</name>
</gene>